<dbReference type="AlphaFoldDB" id="A0AA39PPG9"/>
<keyword evidence="2" id="KW-1185">Reference proteome</keyword>
<gene>
    <name evidence="1" type="ORF">IW261DRAFT_629371</name>
</gene>
<name>A0AA39PPG9_9AGAR</name>
<organism evidence="1 2">
    <name type="scientific">Armillaria novae-zelandiae</name>
    <dbReference type="NCBI Taxonomy" id="153914"/>
    <lineage>
        <taxon>Eukaryota</taxon>
        <taxon>Fungi</taxon>
        <taxon>Dikarya</taxon>
        <taxon>Basidiomycota</taxon>
        <taxon>Agaricomycotina</taxon>
        <taxon>Agaricomycetes</taxon>
        <taxon>Agaricomycetidae</taxon>
        <taxon>Agaricales</taxon>
        <taxon>Marasmiineae</taxon>
        <taxon>Physalacriaceae</taxon>
        <taxon>Armillaria</taxon>
    </lineage>
</organism>
<protein>
    <submittedName>
        <fullName evidence="1">Uncharacterized protein</fullName>
    </submittedName>
</protein>
<reference evidence="1" key="1">
    <citation type="submission" date="2023-06" db="EMBL/GenBank/DDBJ databases">
        <authorList>
            <consortium name="Lawrence Berkeley National Laboratory"/>
            <person name="Ahrendt S."/>
            <person name="Sahu N."/>
            <person name="Indic B."/>
            <person name="Wong-Bajracharya J."/>
            <person name="Merenyi Z."/>
            <person name="Ke H.-M."/>
            <person name="Monk M."/>
            <person name="Kocsube S."/>
            <person name="Drula E."/>
            <person name="Lipzen A."/>
            <person name="Balint B."/>
            <person name="Henrissat B."/>
            <person name="Andreopoulos B."/>
            <person name="Martin F.M."/>
            <person name="Harder C.B."/>
            <person name="Rigling D."/>
            <person name="Ford K.L."/>
            <person name="Foster G.D."/>
            <person name="Pangilinan J."/>
            <person name="Papanicolaou A."/>
            <person name="Barry K."/>
            <person name="LaButti K."/>
            <person name="Viragh M."/>
            <person name="Koriabine M."/>
            <person name="Yan M."/>
            <person name="Riley R."/>
            <person name="Champramary S."/>
            <person name="Plett K.L."/>
            <person name="Tsai I.J."/>
            <person name="Slot J."/>
            <person name="Sipos G."/>
            <person name="Plett J."/>
            <person name="Nagy L.G."/>
            <person name="Grigoriev I.V."/>
        </authorList>
    </citation>
    <scope>NUCLEOTIDE SEQUENCE</scope>
    <source>
        <strain evidence="1">ICMP 16352</strain>
    </source>
</reference>
<accession>A0AA39PPG9</accession>
<dbReference type="Proteomes" id="UP001175227">
    <property type="component" value="Unassembled WGS sequence"/>
</dbReference>
<evidence type="ECO:0000313" key="1">
    <source>
        <dbReference type="EMBL" id="KAK0487610.1"/>
    </source>
</evidence>
<dbReference type="EMBL" id="JAUEPR010000003">
    <property type="protein sequence ID" value="KAK0487610.1"/>
    <property type="molecule type" value="Genomic_DNA"/>
</dbReference>
<comment type="caution">
    <text evidence="1">The sequence shown here is derived from an EMBL/GenBank/DDBJ whole genome shotgun (WGS) entry which is preliminary data.</text>
</comment>
<sequence>MRLETRGRDAWIRMQGMARLVWRSVHVAREIRRNQESQVATHIRFHRCRMLAPSGRFRTGTLRKICTHRLERKVHVLPLFPQYRLRDGEQGKHRLMWRRRKVGLTEWGIKEKRGTHIKWNECTKKKAESRFGLGKDVIQRGPIAGLCSVLCGGRCRRKEKEQDFSSDTGMVLLGGCHRHCYLIGCYPWPHCQATRSSVTSPFVILCVAPARFVALSDITEQAMMQCHNSRQFVITNIPFGGEMKSMFCAEDCKCVHGGPA</sequence>
<evidence type="ECO:0000313" key="2">
    <source>
        <dbReference type="Proteomes" id="UP001175227"/>
    </source>
</evidence>
<proteinExistence type="predicted"/>